<evidence type="ECO:0008006" key="10">
    <source>
        <dbReference type="Google" id="ProtNLM"/>
    </source>
</evidence>
<dbReference type="EMBL" id="APPH01000006">
    <property type="protein sequence ID" value="ENV10232.1"/>
    <property type="molecule type" value="Genomic_DNA"/>
</dbReference>
<dbReference type="GO" id="GO:0015074">
    <property type="term" value="P:DNA integration"/>
    <property type="evidence" value="ECO:0007669"/>
    <property type="project" value="UniProtKB-KW"/>
</dbReference>
<dbReference type="PROSITE" id="PS51900">
    <property type="entry name" value="CB"/>
    <property type="match status" value="1"/>
</dbReference>
<dbReference type="PROSITE" id="PS51898">
    <property type="entry name" value="TYR_RECOMBINASE"/>
    <property type="match status" value="1"/>
</dbReference>
<dbReference type="PANTHER" id="PTHR30629">
    <property type="entry name" value="PROPHAGE INTEGRASE"/>
    <property type="match status" value="1"/>
</dbReference>
<dbReference type="InterPro" id="IPR002104">
    <property type="entry name" value="Integrase_catalytic"/>
</dbReference>
<dbReference type="Gene3D" id="3.30.160.390">
    <property type="entry name" value="Integrase, DNA-binding domain"/>
    <property type="match status" value="1"/>
</dbReference>
<dbReference type="InterPro" id="IPR025166">
    <property type="entry name" value="Integrase_DNA_bind_dom"/>
</dbReference>
<dbReference type="InterPro" id="IPR044068">
    <property type="entry name" value="CB"/>
</dbReference>
<dbReference type="InterPro" id="IPR053876">
    <property type="entry name" value="Phage_int_M"/>
</dbReference>
<reference evidence="8 9" key="1">
    <citation type="submission" date="2013-02" db="EMBL/GenBank/DDBJ databases">
        <title>The Genome Sequence of Acinetobacter sp. CIP 56.2.</title>
        <authorList>
            <consortium name="The Broad Institute Genome Sequencing Platform"/>
            <consortium name="The Broad Institute Genome Sequencing Center for Infectious Disease"/>
            <person name="Cerqueira G."/>
            <person name="Feldgarden M."/>
            <person name="Courvalin P."/>
            <person name="Perichon B."/>
            <person name="Grillot-Courvalin C."/>
            <person name="Clermont D."/>
            <person name="Rocha E."/>
            <person name="Yoon E.-J."/>
            <person name="Nemec A."/>
            <person name="Walker B."/>
            <person name="Young S.K."/>
            <person name="Zeng Q."/>
            <person name="Gargeya S."/>
            <person name="Fitzgerald M."/>
            <person name="Haas B."/>
            <person name="Abouelleil A."/>
            <person name="Alvarado L."/>
            <person name="Arachchi H.M."/>
            <person name="Berlin A.M."/>
            <person name="Chapman S.B."/>
            <person name="Dewar J."/>
            <person name="Goldberg J."/>
            <person name="Griggs A."/>
            <person name="Gujja S."/>
            <person name="Hansen M."/>
            <person name="Howarth C."/>
            <person name="Imamovic A."/>
            <person name="Larimer J."/>
            <person name="McCowan C."/>
            <person name="Murphy C."/>
            <person name="Neiman D."/>
            <person name="Pearson M."/>
            <person name="Priest M."/>
            <person name="Roberts A."/>
            <person name="Saif S."/>
            <person name="Shea T."/>
            <person name="Sisk P."/>
            <person name="Sykes S."/>
            <person name="Wortman J."/>
            <person name="Nusbaum C."/>
            <person name="Birren B."/>
        </authorList>
    </citation>
    <scope>NUCLEOTIDE SEQUENCE [LARGE SCALE GENOMIC DNA]</scope>
    <source>
        <strain evidence="8 9">CIP 56.2</strain>
    </source>
</reference>
<comment type="caution">
    <text evidence="8">The sequence shown here is derived from an EMBL/GenBank/DDBJ whole genome shotgun (WGS) entry which is preliminary data.</text>
</comment>
<evidence type="ECO:0000256" key="5">
    <source>
        <dbReference type="PROSITE-ProRule" id="PRU01248"/>
    </source>
</evidence>
<dbReference type="InterPro" id="IPR013762">
    <property type="entry name" value="Integrase-like_cat_sf"/>
</dbReference>
<dbReference type="CDD" id="cd00801">
    <property type="entry name" value="INT_P4_C"/>
    <property type="match status" value="1"/>
</dbReference>
<dbReference type="Pfam" id="PF13356">
    <property type="entry name" value="Arm-DNA-bind_3"/>
    <property type="match status" value="1"/>
</dbReference>
<dbReference type="InterPro" id="IPR011010">
    <property type="entry name" value="DNA_brk_join_enz"/>
</dbReference>
<gene>
    <name evidence="8" type="ORF">F966_01405</name>
</gene>
<dbReference type="Pfam" id="PF22022">
    <property type="entry name" value="Phage_int_M"/>
    <property type="match status" value="1"/>
</dbReference>
<sequence length="403" mass="46366">MLTDAQVRKIKPLDKKKRYSDEKGLYLEVTPSGGRFWRLKYRFNGRESTLTIGSYPEISLAQARRARDEARIQLYSNIDPNAVKNQRLQQMDESTLFKSLALEWMEDRKAVIKETTYLRDLSVFEKDLFPALGDMPIDQIKGKDVLACAKKIEERGAQEMAKRSIPLAGRIFRFAISKGIIENDPTPHLQEALKPRKVKHMARLDISEFPPFLERIDRYHGSLMVKIAIQLMTLTFVRTAELRMMEWSEIDFENKLWRIPAEKMKMAQPHIVPLSRQALELIEKLRPLTGKKQYVFYNHSKAKPMSSNALLCVIRTMGYNGKMTGHGFRGLASTTLHEQGYQHDAIEIQLAHRVGNAVSQAYNHAQYLEYRINMMQDWSDFIDSLRLRSSALTSSSSSSSSSS</sequence>
<keyword evidence="2" id="KW-0229">DNA integration</keyword>
<accession>N8WDP1</accession>
<dbReference type="RefSeq" id="WP_004803775.1">
    <property type="nucleotide sequence ID" value="NZ_KB849440.1"/>
</dbReference>
<name>N8WDP1_9GAMM</name>
<evidence type="ECO:0000256" key="2">
    <source>
        <dbReference type="ARBA" id="ARBA00022908"/>
    </source>
</evidence>
<evidence type="ECO:0000256" key="1">
    <source>
        <dbReference type="ARBA" id="ARBA00008857"/>
    </source>
</evidence>
<organism evidence="8 9">
    <name type="scientific">Acinetobacter higginsii</name>
    <dbReference type="NCBI Taxonomy" id="70347"/>
    <lineage>
        <taxon>Bacteria</taxon>
        <taxon>Pseudomonadati</taxon>
        <taxon>Pseudomonadota</taxon>
        <taxon>Gammaproteobacteria</taxon>
        <taxon>Moraxellales</taxon>
        <taxon>Moraxellaceae</taxon>
        <taxon>Acinetobacter</taxon>
    </lineage>
</organism>
<dbReference type="InterPro" id="IPR010998">
    <property type="entry name" value="Integrase_recombinase_N"/>
</dbReference>
<dbReference type="InterPro" id="IPR038488">
    <property type="entry name" value="Integrase_DNA-bd_sf"/>
</dbReference>
<keyword evidence="4" id="KW-0233">DNA recombination</keyword>
<dbReference type="InterPro" id="IPR050808">
    <property type="entry name" value="Phage_Integrase"/>
</dbReference>
<dbReference type="HOGENOM" id="CLU_027562_0_0_6"/>
<evidence type="ECO:0000256" key="4">
    <source>
        <dbReference type="ARBA" id="ARBA00023172"/>
    </source>
</evidence>
<dbReference type="Gene3D" id="1.10.150.130">
    <property type="match status" value="1"/>
</dbReference>
<feature type="domain" description="Tyr recombinase" evidence="6">
    <location>
        <begin position="199"/>
        <end position="375"/>
    </location>
</feature>
<evidence type="ECO:0000259" key="6">
    <source>
        <dbReference type="PROSITE" id="PS51898"/>
    </source>
</evidence>
<evidence type="ECO:0000259" key="7">
    <source>
        <dbReference type="PROSITE" id="PS51900"/>
    </source>
</evidence>
<dbReference type="Pfam" id="PF00589">
    <property type="entry name" value="Phage_integrase"/>
    <property type="match status" value="1"/>
</dbReference>
<evidence type="ECO:0000256" key="3">
    <source>
        <dbReference type="ARBA" id="ARBA00023125"/>
    </source>
</evidence>
<keyword evidence="3 5" id="KW-0238">DNA-binding</keyword>
<dbReference type="GO" id="GO:0003677">
    <property type="term" value="F:DNA binding"/>
    <property type="evidence" value="ECO:0007669"/>
    <property type="project" value="UniProtKB-UniRule"/>
</dbReference>
<evidence type="ECO:0000313" key="8">
    <source>
        <dbReference type="EMBL" id="ENV10232.1"/>
    </source>
</evidence>
<dbReference type="Proteomes" id="UP000013209">
    <property type="component" value="Unassembled WGS sequence"/>
</dbReference>
<dbReference type="PATRIC" id="fig|1144672.3.peg.1344"/>
<proteinExistence type="inferred from homology"/>
<dbReference type="PANTHER" id="PTHR30629:SF2">
    <property type="entry name" value="PROPHAGE INTEGRASE INTS-RELATED"/>
    <property type="match status" value="1"/>
</dbReference>
<comment type="similarity">
    <text evidence="1">Belongs to the 'phage' integrase family.</text>
</comment>
<dbReference type="eggNOG" id="COG0582">
    <property type="taxonomic scope" value="Bacteria"/>
</dbReference>
<dbReference type="GO" id="GO:0006310">
    <property type="term" value="P:DNA recombination"/>
    <property type="evidence" value="ECO:0007669"/>
    <property type="project" value="UniProtKB-KW"/>
</dbReference>
<dbReference type="SUPFAM" id="SSF56349">
    <property type="entry name" value="DNA breaking-rejoining enzymes"/>
    <property type="match status" value="1"/>
</dbReference>
<dbReference type="STRING" id="1144672.F966_01405"/>
<protein>
    <recommendedName>
        <fullName evidence="10">Tyr recombinase domain-containing protein</fullName>
    </recommendedName>
</protein>
<dbReference type="AlphaFoldDB" id="N8WDP1"/>
<evidence type="ECO:0000313" key="9">
    <source>
        <dbReference type="Proteomes" id="UP000013209"/>
    </source>
</evidence>
<dbReference type="Gene3D" id="1.10.443.10">
    <property type="entry name" value="Intergrase catalytic core"/>
    <property type="match status" value="1"/>
</dbReference>
<feature type="domain" description="Core-binding (CB)" evidence="7">
    <location>
        <begin position="95"/>
        <end position="176"/>
    </location>
</feature>